<dbReference type="GO" id="GO:0051287">
    <property type="term" value="F:NAD binding"/>
    <property type="evidence" value="ECO:0007669"/>
    <property type="project" value="InterPro"/>
</dbReference>
<dbReference type="RefSeq" id="WP_210307206.1">
    <property type="nucleotide sequence ID" value="NZ_JACHEU010000001.1"/>
</dbReference>
<evidence type="ECO:0000256" key="2">
    <source>
        <dbReference type="ARBA" id="ARBA00023027"/>
    </source>
</evidence>
<accession>A0A7W9S053</accession>
<dbReference type="AlphaFoldDB" id="A0A7W9S053"/>
<dbReference type="Gene3D" id="3.40.50.720">
    <property type="entry name" value="NAD(P)-binding Rossmann-like Domain"/>
    <property type="match status" value="2"/>
</dbReference>
<dbReference type="PANTHER" id="PTHR43333">
    <property type="entry name" value="2-HACID_DH_C DOMAIN-CONTAINING PROTEIN"/>
    <property type="match status" value="1"/>
</dbReference>
<evidence type="ECO:0000259" key="3">
    <source>
        <dbReference type="Pfam" id="PF02826"/>
    </source>
</evidence>
<dbReference type="PANTHER" id="PTHR43333:SF1">
    <property type="entry name" value="D-ISOMER SPECIFIC 2-HYDROXYACID DEHYDROGENASE NAD-BINDING DOMAIN-CONTAINING PROTEIN"/>
    <property type="match status" value="1"/>
</dbReference>
<feature type="domain" description="D-isomer specific 2-hydroxyacid dehydrogenase NAD-binding" evidence="3">
    <location>
        <begin position="106"/>
        <end position="282"/>
    </location>
</feature>
<proteinExistence type="predicted"/>
<keyword evidence="5" id="KW-1185">Reference proteome</keyword>
<keyword evidence="1 4" id="KW-0560">Oxidoreductase</keyword>
<dbReference type="CDD" id="cd12164">
    <property type="entry name" value="GDH_like_2"/>
    <property type="match status" value="1"/>
</dbReference>
<name>A0A7W9S053_9HYPH</name>
<dbReference type="EC" id="1.1.1.79" evidence="4"/>
<dbReference type="Pfam" id="PF02826">
    <property type="entry name" value="2-Hacid_dh_C"/>
    <property type="match status" value="1"/>
</dbReference>
<organism evidence="4 5">
    <name type="scientific">Aquamicrobium lusatiense</name>
    <dbReference type="NCBI Taxonomy" id="89772"/>
    <lineage>
        <taxon>Bacteria</taxon>
        <taxon>Pseudomonadati</taxon>
        <taxon>Pseudomonadota</taxon>
        <taxon>Alphaproteobacteria</taxon>
        <taxon>Hyphomicrobiales</taxon>
        <taxon>Phyllobacteriaceae</taxon>
        <taxon>Aquamicrobium</taxon>
    </lineage>
</organism>
<dbReference type="GO" id="GO:0030267">
    <property type="term" value="F:glyoxylate reductase (NADPH) activity"/>
    <property type="evidence" value="ECO:0007669"/>
    <property type="project" value="UniProtKB-EC"/>
</dbReference>
<dbReference type="SUPFAM" id="SSF52283">
    <property type="entry name" value="Formate/glycerate dehydrogenase catalytic domain-like"/>
    <property type="match status" value="1"/>
</dbReference>
<keyword evidence="2" id="KW-0520">NAD</keyword>
<reference evidence="4 5" key="1">
    <citation type="submission" date="2020-08" db="EMBL/GenBank/DDBJ databases">
        <title>Genomic Encyclopedia of Type Strains, Phase IV (KMG-IV): sequencing the most valuable type-strain genomes for metagenomic binning, comparative biology and taxonomic classification.</title>
        <authorList>
            <person name="Goeker M."/>
        </authorList>
    </citation>
    <scope>NUCLEOTIDE SEQUENCE [LARGE SCALE GENOMIC DNA]</scope>
    <source>
        <strain evidence="4 5">DSM 11099</strain>
    </source>
</reference>
<comment type="caution">
    <text evidence="4">The sequence shown here is derived from an EMBL/GenBank/DDBJ whole genome shotgun (WGS) entry which is preliminary data.</text>
</comment>
<dbReference type="InterPro" id="IPR036291">
    <property type="entry name" value="NAD(P)-bd_dom_sf"/>
</dbReference>
<keyword evidence="4" id="KW-0670">Pyruvate</keyword>
<gene>
    <name evidence="4" type="ORF">HNR59_001026</name>
</gene>
<evidence type="ECO:0000313" key="4">
    <source>
        <dbReference type="EMBL" id="MBB6011681.1"/>
    </source>
</evidence>
<sequence>MSISGTGRVLLAVNAFHPQRWHDLVAAERDVILEREPGTDPSITYAVVWKQKPNLLVGLPNLKVIFSVGAGVDHIMEDPTIPTDVPVVRVVAEDLTQHMVEYVVWRVLDHHRHGRQYRENQRLRAWRDVEQRNAGDVSVGIMGFGHLGRAAARALMPLGFRINGWSRSERRMDGVNSYAGDAGLVPFLNATDILLVLLPFTQTTKGIIDYKLLKELRRRNALGGAVLINAGRGRLQKETDILRALDDGTLKEASLDVFEIEPLPKTSPLWNHPKVFVTPHAAATSDPVHLVPVMLAQMAAYERDGTLENLVDREAGY</sequence>
<dbReference type="SUPFAM" id="SSF51735">
    <property type="entry name" value="NAD(P)-binding Rossmann-fold domains"/>
    <property type="match status" value="1"/>
</dbReference>
<protein>
    <submittedName>
        <fullName evidence="4">Glyoxylate/hydroxypyruvate reductase A</fullName>
        <ecNumber evidence="4">1.1.1.79</ecNumber>
        <ecNumber evidence="4">1.1.1.81</ecNumber>
    </submittedName>
</protein>
<dbReference type="GO" id="GO:0016618">
    <property type="term" value="F:hydroxypyruvate reductase [NAD(P)H] activity"/>
    <property type="evidence" value="ECO:0007669"/>
    <property type="project" value="UniProtKB-EC"/>
</dbReference>
<dbReference type="InterPro" id="IPR006140">
    <property type="entry name" value="D-isomer_DH_NAD-bd"/>
</dbReference>
<dbReference type="EC" id="1.1.1.81" evidence="4"/>
<dbReference type="Proteomes" id="UP000533306">
    <property type="component" value="Unassembled WGS sequence"/>
</dbReference>
<evidence type="ECO:0000313" key="5">
    <source>
        <dbReference type="Proteomes" id="UP000533306"/>
    </source>
</evidence>
<dbReference type="EMBL" id="JACHEU010000001">
    <property type="protein sequence ID" value="MBB6011681.1"/>
    <property type="molecule type" value="Genomic_DNA"/>
</dbReference>
<evidence type="ECO:0000256" key="1">
    <source>
        <dbReference type="ARBA" id="ARBA00023002"/>
    </source>
</evidence>